<dbReference type="InterPro" id="IPR036047">
    <property type="entry name" value="F-box-like_dom_sf"/>
</dbReference>
<dbReference type="EMBL" id="VDCV01000015">
    <property type="protein sequence ID" value="KAB5524589.1"/>
    <property type="molecule type" value="Genomic_DNA"/>
</dbReference>
<dbReference type="PANTHER" id="PTHR33127:SF5">
    <property type="entry name" value="TRANSMEMBRANE PROTEIN"/>
    <property type="match status" value="1"/>
</dbReference>
<dbReference type="Pfam" id="PF00646">
    <property type="entry name" value="F-box"/>
    <property type="match status" value="3"/>
</dbReference>
<dbReference type="Proteomes" id="UP000326939">
    <property type="component" value="Chromosome 15"/>
</dbReference>
<dbReference type="InterPro" id="IPR032675">
    <property type="entry name" value="LRR_dom_sf"/>
</dbReference>
<evidence type="ECO:0000256" key="1">
    <source>
        <dbReference type="SAM" id="SignalP"/>
    </source>
</evidence>
<keyword evidence="1" id="KW-0732">Signal</keyword>
<feature type="signal peptide" evidence="1">
    <location>
        <begin position="1"/>
        <end position="19"/>
    </location>
</feature>
<gene>
    <name evidence="3" type="ORF">DKX38_022338</name>
</gene>
<protein>
    <recommendedName>
        <fullName evidence="2">F-box domain-containing protein</fullName>
    </recommendedName>
</protein>
<organism evidence="3 4">
    <name type="scientific">Salix brachista</name>
    <dbReference type="NCBI Taxonomy" id="2182728"/>
    <lineage>
        <taxon>Eukaryota</taxon>
        <taxon>Viridiplantae</taxon>
        <taxon>Streptophyta</taxon>
        <taxon>Embryophyta</taxon>
        <taxon>Tracheophyta</taxon>
        <taxon>Spermatophyta</taxon>
        <taxon>Magnoliopsida</taxon>
        <taxon>eudicotyledons</taxon>
        <taxon>Gunneridae</taxon>
        <taxon>Pentapetalae</taxon>
        <taxon>rosids</taxon>
        <taxon>fabids</taxon>
        <taxon>Malpighiales</taxon>
        <taxon>Salicaceae</taxon>
        <taxon>Saliceae</taxon>
        <taxon>Salix</taxon>
    </lineage>
</organism>
<proteinExistence type="predicted"/>
<dbReference type="SUPFAM" id="SSF52047">
    <property type="entry name" value="RNI-like"/>
    <property type="match status" value="2"/>
</dbReference>
<dbReference type="Gene3D" id="1.20.1280.50">
    <property type="match status" value="3"/>
</dbReference>
<accession>A0A5N5JZE8</accession>
<keyword evidence="4" id="KW-1185">Reference proteome</keyword>
<dbReference type="InterPro" id="IPR001810">
    <property type="entry name" value="F-box_dom"/>
</dbReference>
<feature type="domain" description="F-box" evidence="2">
    <location>
        <begin position="394"/>
        <end position="433"/>
    </location>
</feature>
<sequence>MSSASKALLVAAAIGGVEALKDQGFCVCDEKRRWSNLPGDVVALIFSRLCAPDCYRFVAVCKSWSSFPLPKIKKEFPTLVYLKSDGSVKAKLLIPDQFQLQKVHGATISICKLPSFATHLVSKKLEHIQLNWRISGIDGTGESLQFCRVYVFVFIVTQESTPAIKRAVSHSMTTTVVYPSLYHEAAEMRHLKSSLSVGVHKGDICILTWYEHLYFVKFDKSYSITLVDLKVDDNTCPTMRKLHSRFPTYLVETCGELLRLHCYILHRQVVDIWVYKLDFDEKVWTRIKELKDQAIFIGSSGGQVLACSTEESRIHGNKIYLTLAEERSLYVYDLDLCALETLKREGNAGHQLSFNSQLYSSKVKRRFLSLRIHLDVDGAGYDGVCDEKRRWSNLPGDVVALIFSRLCAPDCYRFVAVCKSWSSFPLPKIKKEFPTLVYLKSDGSVKAKLLIPDQFQLQKVHGATISICKLPSFATHLVSKKLEHIQLNWRISGIDGTGESLQFCRVYVFVFIVTQESTPAIKRAVSHSMTTTVVYPSLYHEAAEMKHLKSSLSVGVHKGDICILTWYEHLYFVKFDKSYSITLVDLKVDDNTCPTMRKLHSRFPTYLVETCGELLRLHCYILHRQVVDIWVYKLDFDEKVWTRIKELKDQAIFIGSSGGQVLACSTEESRIHGNKIYLTLAEERSLYVYDLDLCALEIDLSNGVELNDLAAAAIAEAKNLEKLWLSRCKLITDMGIGCVAVGCRKLRLICLKWCLKVSDLGLQLLALKCKEIRSLDLSYLQITEKCLPSILQLQHLEDLVLEGCLGIDDNALSTLQQSCKSLKTLNMSNCHNHSHVGLSSLINGAENLRELTLAYGPAITEDLAKCLHTFSGLRSVKFDGCLVKCSGVRAIGRWPRSLKELSFSKCSGVEDDSLSFLVRAHKELTKLDITCCRKITYDSVDSITSSCRSLTSVRMESCSLVPKEAFVLFGQRCELIEELDVIDSKIDDEGLKSISRCSKLSSLKLGICLNITDDGLKHIGSRCSKLKELDLYRFCLKFQSLAALIQCFEWDTIGPVEDMSHGCGITLFKVKPLEALCSVCDEKRRWSDLPGDVVALIFSRLCAPDCYRFVAVCKSWSSFPLPKIKKEFPTLVYLKSDGKLINFLSPLLCCSAPEIASSMYKNIITSDSTNLSSDIEDNEHDQCLESDRNQSHEPRTVSFSKHGWLLVSQGKYVVFFFNPITNQRIDLPGLPRDECIFDEISFSEAPTSPDCMVLAIHVQPFWVFFSFIRRGEDHWNSDKIYLESGFVPSYSSPVFHEGCFYFLGQTGCLAIFDPNRDEKDELDMWVELDSPGNPCASPIMNCYMVDCNGERMSVFVGQMGQWVRLYMLDHSSMVWKETKDLGDSVLFLSQVGSRLTKTTKLQVPPGLENRIYFPRFNKKEGTCTFYDLSAGKFHTSCNDHGREDYYGTTSFSDCAWIEPSYHKLADQELDWLHKEAS</sequence>
<feature type="domain" description="F-box" evidence="2">
    <location>
        <begin position="37"/>
        <end position="76"/>
    </location>
</feature>
<feature type="chain" id="PRO_5024382401" description="F-box domain-containing protein" evidence="1">
    <location>
        <begin position="20"/>
        <end position="1477"/>
    </location>
</feature>
<reference evidence="4" key="1">
    <citation type="journal article" date="2019" name="Gigascience">
        <title>De novo genome assembly of the endangered Acer yangbiense, a plant species with extremely small populations endemic to Yunnan Province, China.</title>
        <authorList>
            <person name="Yang J."/>
            <person name="Wariss H.M."/>
            <person name="Tao L."/>
            <person name="Zhang R."/>
            <person name="Yun Q."/>
            <person name="Hollingsworth P."/>
            <person name="Dao Z."/>
            <person name="Luo G."/>
            <person name="Guo H."/>
            <person name="Ma Y."/>
            <person name="Sun W."/>
        </authorList>
    </citation>
    <scope>NUCLEOTIDE SEQUENCE [LARGE SCALE GENOMIC DNA]</scope>
    <source>
        <strain evidence="4">cv. br00</strain>
    </source>
</reference>
<evidence type="ECO:0000313" key="4">
    <source>
        <dbReference type="Proteomes" id="UP000326939"/>
    </source>
</evidence>
<dbReference type="SUPFAM" id="SSF81383">
    <property type="entry name" value="F-box domain"/>
    <property type="match status" value="3"/>
</dbReference>
<dbReference type="Pfam" id="PF25372">
    <property type="entry name" value="DUF7885"/>
    <property type="match status" value="1"/>
</dbReference>
<dbReference type="PANTHER" id="PTHR33127">
    <property type="entry name" value="TRANSMEMBRANE PROTEIN"/>
    <property type="match status" value="1"/>
</dbReference>
<comment type="caution">
    <text evidence="3">The sequence shown here is derived from an EMBL/GenBank/DDBJ whole genome shotgun (WGS) entry which is preliminary data.</text>
</comment>
<dbReference type="SMART" id="SM00256">
    <property type="entry name" value="FBOX"/>
    <property type="match status" value="3"/>
</dbReference>
<evidence type="ECO:0000259" key="2">
    <source>
        <dbReference type="SMART" id="SM00256"/>
    </source>
</evidence>
<evidence type="ECO:0000313" key="3">
    <source>
        <dbReference type="EMBL" id="KAB5524589.1"/>
    </source>
</evidence>
<dbReference type="Gene3D" id="3.80.10.10">
    <property type="entry name" value="Ribonuclease Inhibitor"/>
    <property type="match status" value="4"/>
</dbReference>
<name>A0A5N5JZE8_9ROSI</name>
<dbReference type="InterPro" id="IPR005174">
    <property type="entry name" value="KIB1-4_b-propeller"/>
</dbReference>
<feature type="domain" description="F-box" evidence="2">
    <location>
        <begin position="1089"/>
        <end position="1128"/>
    </location>
</feature>
<dbReference type="Pfam" id="PF03478">
    <property type="entry name" value="Beta-prop_KIB1-4"/>
    <property type="match status" value="3"/>
</dbReference>
<dbReference type="SMART" id="SM00367">
    <property type="entry name" value="LRR_CC"/>
    <property type="match status" value="9"/>
</dbReference>
<dbReference type="InterPro" id="IPR057207">
    <property type="entry name" value="FBXL15_LRR"/>
</dbReference>
<dbReference type="InterPro" id="IPR006553">
    <property type="entry name" value="Leu-rich_rpt_Cys-con_subtyp"/>
</dbReference>